<dbReference type="Proteomes" id="UP000886520">
    <property type="component" value="Chromosome 2"/>
</dbReference>
<dbReference type="EMBL" id="JABFUD020000003">
    <property type="protein sequence ID" value="KAI5081741.1"/>
    <property type="molecule type" value="Genomic_DNA"/>
</dbReference>
<evidence type="ECO:0000313" key="7">
    <source>
        <dbReference type="Proteomes" id="UP000886520"/>
    </source>
</evidence>
<evidence type="ECO:0000256" key="2">
    <source>
        <dbReference type="ARBA" id="ARBA00022670"/>
    </source>
</evidence>
<dbReference type="InterPro" id="IPR001478">
    <property type="entry name" value="PDZ"/>
</dbReference>
<evidence type="ECO:0000256" key="4">
    <source>
        <dbReference type="SAM" id="MobiDB-lite"/>
    </source>
</evidence>
<dbReference type="Gene3D" id="2.30.42.10">
    <property type="match status" value="1"/>
</dbReference>
<dbReference type="PRINTS" id="PR00834">
    <property type="entry name" value="PROTEASES2C"/>
</dbReference>
<dbReference type="SUPFAM" id="SSF50494">
    <property type="entry name" value="Trypsin-like serine proteases"/>
    <property type="match status" value="1"/>
</dbReference>
<dbReference type="SUPFAM" id="SSF50156">
    <property type="entry name" value="PDZ domain-like"/>
    <property type="match status" value="1"/>
</dbReference>
<gene>
    <name evidence="6" type="ORF">GOP47_0001484</name>
</gene>
<dbReference type="PANTHER" id="PTHR22939:SF125">
    <property type="entry name" value="PROTEASE DO-LIKE 14-RELATED"/>
    <property type="match status" value="1"/>
</dbReference>
<reference evidence="6" key="1">
    <citation type="submission" date="2021-01" db="EMBL/GenBank/DDBJ databases">
        <title>Adiantum capillus-veneris genome.</title>
        <authorList>
            <person name="Fang Y."/>
            <person name="Liao Q."/>
        </authorList>
    </citation>
    <scope>NUCLEOTIDE SEQUENCE</scope>
    <source>
        <strain evidence="6">H3</strain>
        <tissue evidence="6">Leaf</tissue>
    </source>
</reference>
<dbReference type="OrthoDB" id="4217619at2759"/>
<dbReference type="InterPro" id="IPR041489">
    <property type="entry name" value="PDZ_6"/>
</dbReference>
<evidence type="ECO:0000256" key="1">
    <source>
        <dbReference type="ARBA" id="ARBA00010541"/>
    </source>
</evidence>
<dbReference type="SMART" id="SM00228">
    <property type="entry name" value="PDZ"/>
    <property type="match status" value="1"/>
</dbReference>
<dbReference type="GO" id="GO:0006508">
    <property type="term" value="P:proteolysis"/>
    <property type="evidence" value="ECO:0007669"/>
    <property type="project" value="UniProtKB-KW"/>
</dbReference>
<proteinExistence type="inferred from homology"/>
<evidence type="ECO:0000259" key="5">
    <source>
        <dbReference type="PROSITE" id="PS50106"/>
    </source>
</evidence>
<keyword evidence="3" id="KW-0378">Hydrolase</keyword>
<dbReference type="Pfam" id="PF13365">
    <property type="entry name" value="Trypsin_2"/>
    <property type="match status" value="1"/>
</dbReference>
<keyword evidence="2" id="KW-0645">Protease</keyword>
<evidence type="ECO:0000313" key="6">
    <source>
        <dbReference type="EMBL" id="KAI5081741.1"/>
    </source>
</evidence>
<dbReference type="GO" id="GO:0004252">
    <property type="term" value="F:serine-type endopeptidase activity"/>
    <property type="evidence" value="ECO:0007669"/>
    <property type="project" value="InterPro"/>
</dbReference>
<name>A0A9D4V9M1_ADICA</name>
<organism evidence="6 7">
    <name type="scientific">Adiantum capillus-veneris</name>
    <name type="common">Maidenhair fern</name>
    <dbReference type="NCBI Taxonomy" id="13818"/>
    <lineage>
        <taxon>Eukaryota</taxon>
        <taxon>Viridiplantae</taxon>
        <taxon>Streptophyta</taxon>
        <taxon>Embryophyta</taxon>
        <taxon>Tracheophyta</taxon>
        <taxon>Polypodiopsida</taxon>
        <taxon>Polypodiidae</taxon>
        <taxon>Polypodiales</taxon>
        <taxon>Pteridineae</taxon>
        <taxon>Pteridaceae</taxon>
        <taxon>Vittarioideae</taxon>
        <taxon>Adiantum</taxon>
    </lineage>
</organism>
<sequence length="455" mass="48797">MRQSWARRSHIKSFAKILACSGIAGLYFHQNHDHVLGEGRTLSFNLTSMQPERVLDKWQRHWLQLDSRNIFTNHLQSHYGTVQLTHAGWNSSIQDYGIRPVSFRDGGPPLSSASASAPSMSEPDSKSGKESARDQLTRYSIADAAAKAAPAVVHITVTLGDMGLFIGQGAGSGVLIHSNGTILTNAHVVAGYGNVVYKGNVKVSLQDGRTFNGEVVSYDMSSDLAVVKITSKTPLPAAVLGSSQKLRPGEWIIALGSPLHLQNSVTVGVISCVERKGSEIGLRGVHGGYIQTDAAINQGNSGGPLINLDGEVIGINTMKAFAADGVSFAIPIDTAIKVMEQLQKHGRVIRPWLGIKMHELNEHVLSQLKEQDTAFPDVVEGVLVPQVIPGSPAERAGIRAGDVITHFDGAPISKASQIVDKLGDKVGESFKIVVRRPHNQQVTLTVTTEEARASV</sequence>
<dbReference type="PANTHER" id="PTHR22939">
    <property type="entry name" value="SERINE PROTEASE FAMILY S1C HTRA-RELATED"/>
    <property type="match status" value="1"/>
</dbReference>
<dbReference type="InterPro" id="IPR009003">
    <property type="entry name" value="Peptidase_S1_PA"/>
</dbReference>
<evidence type="ECO:0000256" key="3">
    <source>
        <dbReference type="ARBA" id="ARBA00022801"/>
    </source>
</evidence>
<protein>
    <recommendedName>
        <fullName evidence="5">PDZ domain-containing protein</fullName>
    </recommendedName>
</protein>
<feature type="compositionally biased region" description="Basic and acidic residues" evidence="4">
    <location>
        <begin position="123"/>
        <end position="133"/>
    </location>
</feature>
<dbReference type="InterPro" id="IPR001940">
    <property type="entry name" value="Peptidase_S1C"/>
</dbReference>
<dbReference type="Gene3D" id="2.40.10.120">
    <property type="match status" value="1"/>
</dbReference>
<dbReference type="PROSITE" id="PS50106">
    <property type="entry name" value="PDZ"/>
    <property type="match status" value="1"/>
</dbReference>
<comment type="similarity">
    <text evidence="1">Belongs to the peptidase S1C family.</text>
</comment>
<accession>A0A9D4V9M1</accession>
<dbReference type="InterPro" id="IPR036034">
    <property type="entry name" value="PDZ_sf"/>
</dbReference>
<dbReference type="AlphaFoldDB" id="A0A9D4V9M1"/>
<comment type="caution">
    <text evidence="6">The sequence shown here is derived from an EMBL/GenBank/DDBJ whole genome shotgun (WGS) entry which is preliminary data.</text>
</comment>
<dbReference type="CDD" id="cd23085">
    <property type="entry name" value="cpPDZ_AtDEGP14-like"/>
    <property type="match status" value="1"/>
</dbReference>
<dbReference type="Pfam" id="PF17820">
    <property type="entry name" value="PDZ_6"/>
    <property type="match status" value="1"/>
</dbReference>
<keyword evidence="7" id="KW-1185">Reference proteome</keyword>
<feature type="domain" description="PDZ" evidence="5">
    <location>
        <begin position="339"/>
        <end position="426"/>
    </location>
</feature>
<feature type="region of interest" description="Disordered" evidence="4">
    <location>
        <begin position="107"/>
        <end position="133"/>
    </location>
</feature>
<feature type="compositionally biased region" description="Low complexity" evidence="4">
    <location>
        <begin position="108"/>
        <end position="122"/>
    </location>
</feature>